<evidence type="ECO:0000256" key="1">
    <source>
        <dbReference type="SAM" id="MobiDB-lite"/>
    </source>
</evidence>
<feature type="compositionally biased region" description="Low complexity" evidence="1">
    <location>
        <begin position="498"/>
        <end position="518"/>
    </location>
</feature>
<dbReference type="PANTHER" id="PTHR13491:SF0">
    <property type="entry name" value="ZINC FINGER CCHC DOMAIN-CONTAINING PROTEIN 10"/>
    <property type="match status" value="1"/>
</dbReference>
<feature type="compositionally biased region" description="Polar residues" evidence="1">
    <location>
        <begin position="572"/>
        <end position="581"/>
    </location>
</feature>
<feature type="domain" description="DUF7357" evidence="3">
    <location>
        <begin position="1"/>
        <end position="136"/>
    </location>
</feature>
<feature type="compositionally biased region" description="Low complexity" evidence="1">
    <location>
        <begin position="342"/>
        <end position="351"/>
    </location>
</feature>
<feature type="compositionally biased region" description="Polar residues" evidence="1">
    <location>
        <begin position="1580"/>
        <end position="1590"/>
    </location>
</feature>
<dbReference type="OrthoDB" id="5368821at2759"/>
<feature type="region of interest" description="Disordered" evidence="1">
    <location>
        <begin position="336"/>
        <end position="410"/>
    </location>
</feature>
<feature type="compositionally biased region" description="Basic and acidic residues" evidence="1">
    <location>
        <begin position="1169"/>
        <end position="1185"/>
    </location>
</feature>
<accession>A0A8H2VMD4</accession>
<dbReference type="InterPro" id="IPR055781">
    <property type="entry name" value="DUF7357"/>
</dbReference>
<protein>
    <submittedName>
        <fullName evidence="4">A9183607-2d8d-453d-ae66-0c1c654ffbad</fullName>
    </submittedName>
</protein>
<feature type="region of interest" description="Disordered" evidence="1">
    <location>
        <begin position="431"/>
        <end position="614"/>
    </location>
</feature>
<evidence type="ECO:0000313" key="5">
    <source>
        <dbReference type="Proteomes" id="UP000624404"/>
    </source>
</evidence>
<evidence type="ECO:0000259" key="2">
    <source>
        <dbReference type="Pfam" id="PF23086"/>
    </source>
</evidence>
<organism evidence="4 5">
    <name type="scientific">Sclerotinia trifoliorum</name>
    <dbReference type="NCBI Taxonomy" id="28548"/>
    <lineage>
        <taxon>Eukaryota</taxon>
        <taxon>Fungi</taxon>
        <taxon>Dikarya</taxon>
        <taxon>Ascomycota</taxon>
        <taxon>Pezizomycotina</taxon>
        <taxon>Leotiomycetes</taxon>
        <taxon>Helotiales</taxon>
        <taxon>Sclerotiniaceae</taxon>
        <taxon>Sclerotinia</taxon>
    </lineage>
</organism>
<sequence length="1600" mass="175895">MRLRLNVRRHNLPDCPIIWDVNTSTSTPTVSELLDQINDVIPIESAEWGMEDYAVEVKGKEGVNYECLHFQPVSKVMKEEDEVIIRPLLTHDLRVRRISGRHQISSNGKHLVDGVAFGRPMLRRPVNRPPIDIPPRKRRRITFDEEDEDDEDLLATDAADAEPAPKRFALLSKLDEDEDDEDDEDDDDFEPDGGDDEHEEESDEESENTDNRQLVIHAGFEDGDDEEDENFGPDIEEEDSEESEGFEGFQDNQPTSSAPDNGVGKPVKVDELSIADQAVLSDVKNASTKAKICKLHTAFPKASIAVVKFVLEGSDGDISQAFEALARGYVPAQSKNSILQMSSSHSKSSRPSSKERVSKGGKTGIASKQSYPASANAMDLDDEESGSEDEEDALLSHYDQHGLPPGSIKSGKALSYMAEAMDGSPNVKSKLIKFETDSNSKTTSTSNGKRTISNNKTVSDSEKGTKSVKGGLRSGLTSTPAIDLKSNDDEITIDSDDSSNSSSEAESSGSDSSSSDDSTSADDSSEAGDALSSSSDSDGDSDSDSDSSSDSSSDDGAPEVKSSKLAVPELKATNSKPNPSSDVVPPKSRTPVPPRQGKKATQSRNQRRKQGIALANLKEQGILPEDTTASEFKRLEVNRSTSAEDAFAALAVLRTNTNSAKIENGTRKALSEADEFDVRRRELLASLASGGIEVSPRSGKAMVDIMDVDVPKMVSGAPKTAKDTHKEPVGDSSIAGVPLQENFNPTPTSADQPAASRRSKLDVGAGRRLLFGALGMKNPKTKKDEDKLRSELMKDVRVSKTINTPEEPPIRQADTAAVDDDSWRDKIIYRAVECCQEGTVLSEPPFPFVQRWDPQQQNHRGSKKKNQGQAYNEEPQGSKKRKRCKGKQNYTEEQEEYFDESYQPSYEEDAMETQSTEPPARQVESVEHRPDTGDLIQETPDLVELPEDPTTLPHLEANAVQSGMIIAFRQMLMDETTKWQPQISAYRTASVLSVDDSGSISVSLARRDRNYPVKHYDENGQRIWGKFEMPDDEEEEDDEEDNGQMVVTFNDLVEPKIVELAPVSLSTEISKSGMTTDESVTLNNEKADEIPCSHVTETQYFDTDPPASAEMVDVISTPRNSKLEYLQAEALPESITDSAKEDISNLIKEAGFRSNVPSSIVRDFAPNGPERRDEAPTRDEMRTEIMAEINDTSFSPKFNGFGLSPPARQRQAITSPDRQQSSWHTIGSQEPSSAPAQDRPEMIENQESETTLRKGRRKNMIQVTSNVPDIPIKPPTKKINVDKAQAQWEALQPRRKATSLVETDLTLDTIEVDCGTVDPKLSGQSSFTSLVADHGRQPDFSFENMRRQELHDSRTEDVAMDIDTHDGDVSEDEPELPPRLVKTSNMPIENNNMVEPLSEDFPTIEEMLSQPSQSLIKHGKSAPQPSSNTPRAATKKNKKVLAAFDDTQSSATKPGEKMKKALAAFDDSDTDSDMAQIKSEVGWKKEVETKSKKIMAAFDTSDEEDLITPKTSKPTKPQHQTSNTPQSSQVVMDLTVSSDIEPEPEKEKSEANDSDGDDDFQVGWGPKTKSNLTGLKRQESNNLGGTTNAALNAKASKRRF</sequence>
<feature type="compositionally biased region" description="Polar residues" evidence="1">
    <location>
        <begin position="1211"/>
        <end position="1235"/>
    </location>
</feature>
<feature type="compositionally biased region" description="Basic and acidic residues" evidence="1">
    <location>
        <begin position="720"/>
        <end position="729"/>
    </location>
</feature>
<name>A0A8H2VMD4_9HELO</name>
<evidence type="ECO:0000259" key="3">
    <source>
        <dbReference type="Pfam" id="PF24054"/>
    </source>
</evidence>
<dbReference type="Pfam" id="PF23086">
    <property type="entry name" value="Tudor_Coilin"/>
    <property type="match status" value="1"/>
</dbReference>
<feature type="compositionally biased region" description="Acidic residues" evidence="1">
    <location>
        <begin position="537"/>
        <end position="557"/>
    </location>
</feature>
<comment type="caution">
    <text evidence="4">The sequence shown here is derived from an EMBL/GenBank/DDBJ whole genome shotgun (WGS) entry which is preliminary data.</text>
</comment>
<reference evidence="4" key="1">
    <citation type="submission" date="2020-10" db="EMBL/GenBank/DDBJ databases">
        <authorList>
            <person name="Kusch S."/>
        </authorList>
    </citation>
    <scope>NUCLEOTIDE SEQUENCE</scope>
    <source>
        <strain evidence="4">SwB9</strain>
    </source>
</reference>
<feature type="compositionally biased region" description="Acidic residues" evidence="1">
    <location>
        <begin position="144"/>
        <end position="154"/>
    </location>
</feature>
<feature type="compositionally biased region" description="Polar residues" evidence="1">
    <location>
        <begin position="250"/>
        <end position="259"/>
    </location>
</feature>
<dbReference type="InterPro" id="IPR039715">
    <property type="entry name" value="ZCCHC10"/>
</dbReference>
<feature type="region of interest" description="Disordered" evidence="1">
    <location>
        <begin position="1158"/>
        <end position="1243"/>
    </location>
</feature>
<feature type="region of interest" description="Disordered" evidence="1">
    <location>
        <begin position="716"/>
        <end position="762"/>
    </location>
</feature>
<feature type="region of interest" description="Disordered" evidence="1">
    <location>
        <begin position="122"/>
        <end position="268"/>
    </location>
</feature>
<feature type="region of interest" description="Disordered" evidence="1">
    <location>
        <begin position="843"/>
        <end position="934"/>
    </location>
</feature>
<keyword evidence="5" id="KW-1185">Reference proteome</keyword>
<feature type="compositionally biased region" description="Polar residues" evidence="1">
    <location>
        <begin position="741"/>
        <end position="751"/>
    </location>
</feature>
<feature type="compositionally biased region" description="Acidic residues" evidence="1">
    <location>
        <begin position="175"/>
        <end position="208"/>
    </location>
</feature>
<dbReference type="EMBL" id="CAJHIA010000002">
    <property type="protein sequence ID" value="CAD6440333.1"/>
    <property type="molecule type" value="Genomic_DNA"/>
</dbReference>
<feature type="region of interest" description="Disordered" evidence="1">
    <location>
        <begin position="1500"/>
        <end position="1600"/>
    </location>
</feature>
<feature type="domain" description="Coilin tudor" evidence="2">
    <location>
        <begin position="948"/>
        <end position="1059"/>
    </location>
</feature>
<gene>
    <name evidence="4" type="ORF">SCLTRI_LOCUS862</name>
</gene>
<dbReference type="InterPro" id="IPR056398">
    <property type="entry name" value="Tudor_Coilin"/>
</dbReference>
<feature type="region of interest" description="Disordered" evidence="1">
    <location>
        <begin position="1412"/>
        <end position="1437"/>
    </location>
</feature>
<evidence type="ECO:0000313" key="4">
    <source>
        <dbReference type="EMBL" id="CAD6440333.1"/>
    </source>
</evidence>
<proteinExistence type="predicted"/>
<feature type="compositionally biased region" description="Polar residues" evidence="1">
    <location>
        <begin position="448"/>
        <end position="458"/>
    </location>
</feature>
<dbReference type="Pfam" id="PF24054">
    <property type="entry name" value="DUF7357"/>
    <property type="match status" value="1"/>
</dbReference>
<dbReference type="PANTHER" id="PTHR13491">
    <property type="entry name" value="ZCCHC10 PROTEIN"/>
    <property type="match status" value="1"/>
</dbReference>
<feature type="compositionally biased region" description="Polar residues" evidence="1">
    <location>
        <begin position="1509"/>
        <end position="1538"/>
    </location>
</feature>
<feature type="compositionally biased region" description="Low complexity" evidence="1">
    <location>
        <begin position="527"/>
        <end position="536"/>
    </location>
</feature>
<dbReference type="Proteomes" id="UP000624404">
    <property type="component" value="Unassembled WGS sequence"/>
</dbReference>
<feature type="compositionally biased region" description="Acidic residues" evidence="1">
    <location>
        <begin position="379"/>
        <end position="393"/>
    </location>
</feature>
<dbReference type="CDD" id="cd14279">
    <property type="entry name" value="CUE"/>
    <property type="match status" value="1"/>
</dbReference>
<feature type="region of interest" description="Disordered" evidence="1">
    <location>
        <begin position="796"/>
        <end position="818"/>
    </location>
</feature>
<feature type="compositionally biased region" description="Acidic residues" evidence="1">
    <location>
        <begin position="221"/>
        <end position="245"/>
    </location>
</feature>